<dbReference type="Proteomes" id="UP000277212">
    <property type="component" value="Unassembled WGS sequence"/>
</dbReference>
<dbReference type="PROSITE" id="PS50293">
    <property type="entry name" value="TPR_REGION"/>
    <property type="match status" value="1"/>
</dbReference>
<keyword evidence="1" id="KW-0802">TPR repeat</keyword>
<dbReference type="Gene3D" id="1.25.40.10">
    <property type="entry name" value="Tetratricopeptide repeat domain"/>
    <property type="match status" value="1"/>
</dbReference>
<feature type="repeat" description="TPR" evidence="1">
    <location>
        <begin position="909"/>
        <end position="942"/>
    </location>
</feature>
<evidence type="ECO:0000259" key="4">
    <source>
        <dbReference type="Pfam" id="PF00931"/>
    </source>
</evidence>
<dbReference type="InterPro" id="IPR056681">
    <property type="entry name" value="DUF7779"/>
</dbReference>
<dbReference type="PANTHER" id="PTHR35205">
    <property type="entry name" value="NB-ARC AND TPR DOMAIN PROTEIN"/>
    <property type="match status" value="1"/>
</dbReference>
<feature type="repeat" description="TPR" evidence="1">
    <location>
        <begin position="785"/>
        <end position="818"/>
    </location>
</feature>
<feature type="compositionally biased region" description="Basic and acidic residues" evidence="3">
    <location>
        <begin position="38"/>
        <end position="54"/>
    </location>
</feature>
<reference evidence="6 7" key="1">
    <citation type="submission" date="2017-06" db="EMBL/GenBank/DDBJ databases">
        <title>Comparative genomic analysis of Ambrosia Fusariam Clade fungi.</title>
        <authorList>
            <person name="Stajich J.E."/>
            <person name="Carrillo J."/>
            <person name="Kijimoto T."/>
            <person name="Eskalen A."/>
            <person name="O'Donnell K."/>
            <person name="Kasson M."/>
        </authorList>
    </citation>
    <scope>NUCLEOTIDE SEQUENCE [LARGE SCALE GENOMIC DNA]</scope>
    <source>
        <strain evidence="6">UCR3666</strain>
    </source>
</reference>
<comment type="caution">
    <text evidence="6">The sequence shown here is derived from an EMBL/GenBank/DDBJ whole genome shotgun (WGS) entry which is preliminary data.</text>
</comment>
<dbReference type="GO" id="GO:0043531">
    <property type="term" value="F:ADP binding"/>
    <property type="evidence" value="ECO:0007669"/>
    <property type="project" value="InterPro"/>
</dbReference>
<dbReference type="STRING" id="2010991.A0A3M2SH12"/>
<dbReference type="PROSITE" id="PS50005">
    <property type="entry name" value="TPR"/>
    <property type="match status" value="2"/>
</dbReference>
<evidence type="ECO:0000259" key="5">
    <source>
        <dbReference type="Pfam" id="PF25000"/>
    </source>
</evidence>
<dbReference type="SMART" id="SM00028">
    <property type="entry name" value="TPR"/>
    <property type="match status" value="5"/>
</dbReference>
<dbReference type="SUPFAM" id="SSF48452">
    <property type="entry name" value="TPR-like"/>
    <property type="match status" value="1"/>
</dbReference>
<accession>A0A3M2SH12</accession>
<dbReference type="AlphaFoldDB" id="A0A3M2SH12"/>
<proteinExistence type="predicted"/>
<dbReference type="Pfam" id="PF13432">
    <property type="entry name" value="TPR_16"/>
    <property type="match status" value="1"/>
</dbReference>
<dbReference type="InterPro" id="IPR019734">
    <property type="entry name" value="TPR_rpt"/>
</dbReference>
<dbReference type="InterPro" id="IPR002182">
    <property type="entry name" value="NB-ARC"/>
</dbReference>
<protein>
    <submittedName>
        <fullName evidence="6">Uncharacterized protein</fullName>
    </submittedName>
</protein>
<dbReference type="Pfam" id="PF25000">
    <property type="entry name" value="DUF7779"/>
    <property type="match status" value="1"/>
</dbReference>
<keyword evidence="7" id="KW-1185">Reference proteome</keyword>
<dbReference type="OrthoDB" id="5104449at2759"/>
<dbReference type="SUPFAM" id="SSF52540">
    <property type="entry name" value="P-loop containing nucleoside triphosphate hydrolases"/>
    <property type="match status" value="1"/>
</dbReference>
<dbReference type="InterPro" id="IPR011990">
    <property type="entry name" value="TPR-like_helical_dom_sf"/>
</dbReference>
<evidence type="ECO:0000313" key="7">
    <source>
        <dbReference type="Proteomes" id="UP000277212"/>
    </source>
</evidence>
<organism evidence="6 7">
    <name type="scientific">Fusarium kuroshium</name>
    <dbReference type="NCBI Taxonomy" id="2010991"/>
    <lineage>
        <taxon>Eukaryota</taxon>
        <taxon>Fungi</taxon>
        <taxon>Dikarya</taxon>
        <taxon>Ascomycota</taxon>
        <taxon>Pezizomycotina</taxon>
        <taxon>Sordariomycetes</taxon>
        <taxon>Hypocreomycetidae</taxon>
        <taxon>Hypocreales</taxon>
        <taxon>Nectriaceae</taxon>
        <taxon>Fusarium</taxon>
        <taxon>Fusarium solani species complex</taxon>
    </lineage>
</organism>
<feature type="region of interest" description="Disordered" evidence="3">
    <location>
        <begin position="1"/>
        <end position="54"/>
    </location>
</feature>
<keyword evidence="2" id="KW-0175">Coiled coil</keyword>
<dbReference type="EMBL" id="NKUJ01000041">
    <property type="protein sequence ID" value="RMJ16847.1"/>
    <property type="molecule type" value="Genomic_DNA"/>
</dbReference>
<dbReference type="Gene3D" id="3.40.50.300">
    <property type="entry name" value="P-loop containing nucleotide triphosphate hydrolases"/>
    <property type="match status" value="1"/>
</dbReference>
<dbReference type="PANTHER" id="PTHR35205:SF1">
    <property type="entry name" value="ZU5 DOMAIN-CONTAINING PROTEIN"/>
    <property type="match status" value="1"/>
</dbReference>
<feature type="domain" description="NB-ARC" evidence="4">
    <location>
        <begin position="300"/>
        <end position="459"/>
    </location>
</feature>
<dbReference type="InterPro" id="IPR027417">
    <property type="entry name" value="P-loop_NTPase"/>
</dbReference>
<sequence>MATAEIRDQFGALSLGPTSSADNPSSSKATIADSASSTHDDGQESETDPAHDDSYAERWKKAIRRAQVGLSPADLQTVSQYDDPDKLLKGLEGMKNTIRGVSPEVLEDVFWQLHKAQPLRDVIKLFAVVMLPHSVPTGIVWGLIYVAIQLSTAQEVAAKKFADMLQKIREQLAILKRRSREIEKASAESSELRRSHLAIFEALIYFWRDCIKYFRKHPPINFDPLKTKQWENVQTSFSDTMGKLSGALHHLERFLDTPTGTKQSVVSQAGVDSTTPLIHIPDHQASVFIGRDEVRDDIDQFFDGCKDKDNLAIFTLYGTGGVGKTEIAMQYAQYYTRRHKGEFDAVLWFRAETTEQLRNTFTMAAVELRLEGADINGKPEHNLALVHLWLKAARRRWLLIFDNVEAYKDIQDYLPTGARGAIIITTRYKPVAMSVQSSNRRCRTVPKLDKMQSQALFLQLLFSADGDGDGTKHPGTSLEALSKGEQDAVEFLLHDMDGLALGIRQLASLIKWRNLTDNIAKFVGQYKKHLPRMLEKSDGIEGHTLQTLWKVTFESIQDKPDAKTMLGLLCCLDPDSIPKELFLPSDPALATGRLEFCQEEFEVDEAADILRNIGLIEQHKNILTIHRLVQVAYLFHIKSDEQQTMFNYASILVNHLFPKQIKGRQLYEQWAQCQKWIQHGASLAALFGKFRDAKVLFEYTRPFVELMENCAWYMYEAGNRQGTIDLVTSGVTACGEKDELGRAHLLNSKGLTYFFLNDLVRCREALAESQSIRERLLSSADEELANTYLNLGNLEAAEGRHDLAIPFFEKSMSTRQSIVGAEGMVAVCHLTIARALLNKGDFKRAGEKMDESQKIFEQCFGEKAYNHLFVHYARGNLHLAVGDMAKARESFQTTLDMQLEWAPHMLKVAAIYFKLGTVHFHLGEYEEALKDLAKGLEVARSHKKDGKGEAARNLRRQAQILEIAMPRDDSSLLDLADDRDPLVLRGTAEKLRFEEELIDLRRERFNAAYREFSDEREAVKKDARLKEWMEVK</sequence>
<evidence type="ECO:0000256" key="3">
    <source>
        <dbReference type="SAM" id="MobiDB-lite"/>
    </source>
</evidence>
<evidence type="ECO:0000256" key="1">
    <source>
        <dbReference type="PROSITE-ProRule" id="PRU00339"/>
    </source>
</evidence>
<dbReference type="Pfam" id="PF13424">
    <property type="entry name" value="TPR_12"/>
    <property type="match status" value="1"/>
</dbReference>
<feature type="domain" description="DUF7779" evidence="5">
    <location>
        <begin position="559"/>
        <end position="640"/>
    </location>
</feature>
<feature type="compositionally biased region" description="Polar residues" evidence="3">
    <location>
        <begin position="16"/>
        <end position="37"/>
    </location>
</feature>
<name>A0A3M2SH12_9HYPO</name>
<gene>
    <name evidence="6" type="ORF">CDV36_003495</name>
</gene>
<feature type="coiled-coil region" evidence="2">
    <location>
        <begin position="158"/>
        <end position="195"/>
    </location>
</feature>
<dbReference type="Pfam" id="PF00931">
    <property type="entry name" value="NB-ARC"/>
    <property type="match status" value="1"/>
</dbReference>
<evidence type="ECO:0000256" key="2">
    <source>
        <dbReference type="SAM" id="Coils"/>
    </source>
</evidence>
<evidence type="ECO:0000313" key="6">
    <source>
        <dbReference type="EMBL" id="RMJ16847.1"/>
    </source>
</evidence>